<feature type="non-terminal residue" evidence="2">
    <location>
        <position position="1"/>
    </location>
</feature>
<name>A0A139W9A3_TRICA</name>
<accession>A0A139W9A3</accession>
<dbReference type="EMBL" id="KQ972634">
    <property type="protein sequence ID" value="KXZ75831.1"/>
    <property type="molecule type" value="Genomic_DNA"/>
</dbReference>
<dbReference type="AlphaFoldDB" id="A0A139W9A3"/>
<keyword evidence="3" id="KW-1185">Reference proteome</keyword>
<reference evidence="2 3" key="1">
    <citation type="journal article" date="2008" name="Nature">
        <title>The genome of the model beetle and pest Tribolium castaneum.</title>
        <authorList>
            <consortium name="Tribolium Genome Sequencing Consortium"/>
            <person name="Richards S."/>
            <person name="Gibbs R.A."/>
            <person name="Weinstock G.M."/>
            <person name="Brown S.J."/>
            <person name="Denell R."/>
            <person name="Beeman R.W."/>
            <person name="Gibbs R."/>
            <person name="Beeman R.W."/>
            <person name="Brown S.J."/>
            <person name="Bucher G."/>
            <person name="Friedrich M."/>
            <person name="Grimmelikhuijzen C.J."/>
            <person name="Klingler M."/>
            <person name="Lorenzen M."/>
            <person name="Richards S."/>
            <person name="Roth S."/>
            <person name="Schroder R."/>
            <person name="Tautz D."/>
            <person name="Zdobnov E.M."/>
            <person name="Muzny D."/>
            <person name="Gibbs R.A."/>
            <person name="Weinstock G.M."/>
            <person name="Attaway T."/>
            <person name="Bell S."/>
            <person name="Buhay C.J."/>
            <person name="Chandrabose M.N."/>
            <person name="Chavez D."/>
            <person name="Clerk-Blankenburg K.P."/>
            <person name="Cree A."/>
            <person name="Dao M."/>
            <person name="Davis C."/>
            <person name="Chacko J."/>
            <person name="Dinh H."/>
            <person name="Dugan-Rocha S."/>
            <person name="Fowler G."/>
            <person name="Garner T.T."/>
            <person name="Garnes J."/>
            <person name="Gnirke A."/>
            <person name="Hawes A."/>
            <person name="Hernandez J."/>
            <person name="Hines S."/>
            <person name="Holder M."/>
            <person name="Hume J."/>
            <person name="Jhangiani S.N."/>
            <person name="Joshi V."/>
            <person name="Khan Z.M."/>
            <person name="Jackson L."/>
            <person name="Kovar C."/>
            <person name="Kowis A."/>
            <person name="Lee S."/>
            <person name="Lewis L.R."/>
            <person name="Margolis J."/>
            <person name="Morgan M."/>
            <person name="Nazareth L.V."/>
            <person name="Nguyen N."/>
            <person name="Okwuonu G."/>
            <person name="Parker D."/>
            <person name="Richards S."/>
            <person name="Ruiz S.J."/>
            <person name="Santibanez J."/>
            <person name="Savard J."/>
            <person name="Scherer S.E."/>
            <person name="Schneider B."/>
            <person name="Sodergren E."/>
            <person name="Tautz D."/>
            <person name="Vattahil S."/>
            <person name="Villasana D."/>
            <person name="White C.S."/>
            <person name="Wright R."/>
            <person name="Park Y."/>
            <person name="Beeman R.W."/>
            <person name="Lord J."/>
            <person name="Oppert B."/>
            <person name="Lorenzen M."/>
            <person name="Brown S."/>
            <person name="Wang L."/>
            <person name="Savard J."/>
            <person name="Tautz D."/>
            <person name="Richards S."/>
            <person name="Weinstock G."/>
            <person name="Gibbs R.A."/>
            <person name="Liu Y."/>
            <person name="Worley K."/>
            <person name="Weinstock G."/>
            <person name="Elsik C.G."/>
            <person name="Reese J.T."/>
            <person name="Elhaik E."/>
            <person name="Landan G."/>
            <person name="Graur D."/>
            <person name="Arensburger P."/>
            <person name="Atkinson P."/>
            <person name="Beeman R.W."/>
            <person name="Beidler J."/>
            <person name="Brown S.J."/>
            <person name="Demuth J.P."/>
            <person name="Drury D.W."/>
            <person name="Du Y.Z."/>
            <person name="Fujiwara H."/>
            <person name="Lorenzen M."/>
            <person name="Maselli V."/>
            <person name="Osanai M."/>
            <person name="Park Y."/>
            <person name="Robertson H.M."/>
            <person name="Tu Z."/>
            <person name="Wang J.J."/>
            <person name="Wang S."/>
            <person name="Richards S."/>
            <person name="Song H."/>
            <person name="Zhang L."/>
            <person name="Sodergren E."/>
            <person name="Werner D."/>
            <person name="Stanke M."/>
            <person name="Morgenstern B."/>
            <person name="Solovyev V."/>
            <person name="Kosarev P."/>
            <person name="Brown G."/>
            <person name="Chen H.C."/>
            <person name="Ermolaeva O."/>
            <person name="Hlavina W."/>
            <person name="Kapustin Y."/>
            <person name="Kiryutin B."/>
            <person name="Kitts P."/>
            <person name="Maglott D."/>
            <person name="Pruitt K."/>
            <person name="Sapojnikov V."/>
            <person name="Souvorov A."/>
            <person name="Mackey A.J."/>
            <person name="Waterhouse R.M."/>
            <person name="Wyder S."/>
            <person name="Zdobnov E.M."/>
            <person name="Zdobnov E.M."/>
            <person name="Wyder S."/>
            <person name="Kriventseva E.V."/>
            <person name="Kadowaki T."/>
            <person name="Bork P."/>
            <person name="Aranda M."/>
            <person name="Bao R."/>
            <person name="Beermann A."/>
            <person name="Berns N."/>
            <person name="Bolognesi R."/>
            <person name="Bonneton F."/>
            <person name="Bopp D."/>
            <person name="Brown S.J."/>
            <person name="Bucher G."/>
            <person name="Butts T."/>
            <person name="Chaumot A."/>
            <person name="Denell R.E."/>
            <person name="Ferrier D.E."/>
            <person name="Friedrich M."/>
            <person name="Gordon C.M."/>
            <person name="Jindra M."/>
            <person name="Klingler M."/>
            <person name="Lan Q."/>
            <person name="Lattorff H.M."/>
            <person name="Laudet V."/>
            <person name="von Levetsow C."/>
            <person name="Liu Z."/>
            <person name="Lutz R."/>
            <person name="Lynch J.A."/>
            <person name="da Fonseca R.N."/>
            <person name="Posnien N."/>
            <person name="Reuter R."/>
            <person name="Roth S."/>
            <person name="Savard J."/>
            <person name="Schinko J.B."/>
            <person name="Schmitt C."/>
            <person name="Schoppmeier M."/>
            <person name="Schroder R."/>
            <person name="Shippy T.D."/>
            <person name="Simonnet F."/>
            <person name="Marques-Souza H."/>
            <person name="Tautz D."/>
            <person name="Tomoyasu Y."/>
            <person name="Trauner J."/>
            <person name="Van der Zee M."/>
            <person name="Vervoort M."/>
            <person name="Wittkopp N."/>
            <person name="Wimmer E.A."/>
            <person name="Yang X."/>
            <person name="Jones A.K."/>
            <person name="Sattelle D.B."/>
            <person name="Ebert P.R."/>
            <person name="Nelson D."/>
            <person name="Scott J.G."/>
            <person name="Beeman R.W."/>
            <person name="Muthukrishnan S."/>
            <person name="Kramer K.J."/>
            <person name="Arakane Y."/>
            <person name="Beeman R.W."/>
            <person name="Zhu Q."/>
            <person name="Hogenkamp D."/>
            <person name="Dixit R."/>
            <person name="Oppert B."/>
            <person name="Jiang H."/>
            <person name="Zou Z."/>
            <person name="Marshall J."/>
            <person name="Elpidina E."/>
            <person name="Vinokurov K."/>
            <person name="Oppert C."/>
            <person name="Zou Z."/>
            <person name="Evans J."/>
            <person name="Lu Z."/>
            <person name="Zhao P."/>
            <person name="Sumathipala N."/>
            <person name="Altincicek B."/>
            <person name="Vilcinskas A."/>
            <person name="Williams M."/>
            <person name="Hultmark D."/>
            <person name="Hetru C."/>
            <person name="Jiang H."/>
            <person name="Grimmelikhuijzen C.J."/>
            <person name="Hauser F."/>
            <person name="Cazzamali G."/>
            <person name="Williamson M."/>
            <person name="Park Y."/>
            <person name="Li B."/>
            <person name="Tanaka Y."/>
            <person name="Predel R."/>
            <person name="Neupert S."/>
            <person name="Schachtner J."/>
            <person name="Verleyen P."/>
            <person name="Raible F."/>
            <person name="Bork P."/>
            <person name="Friedrich M."/>
            <person name="Walden K.K."/>
            <person name="Robertson H.M."/>
            <person name="Angeli S."/>
            <person name="Foret S."/>
            <person name="Bucher G."/>
            <person name="Schuetz S."/>
            <person name="Maleszka R."/>
            <person name="Wimmer E.A."/>
            <person name="Beeman R.W."/>
            <person name="Lorenzen M."/>
            <person name="Tomoyasu Y."/>
            <person name="Miller S.C."/>
            <person name="Grossmann D."/>
            <person name="Bucher G."/>
        </authorList>
    </citation>
    <scope>NUCLEOTIDE SEQUENCE [LARGE SCALE GENOMIC DNA]</scope>
    <source>
        <strain evidence="2 3">Georgia GA2</strain>
    </source>
</reference>
<feature type="region of interest" description="Disordered" evidence="1">
    <location>
        <begin position="27"/>
        <end position="46"/>
    </location>
</feature>
<dbReference type="InParanoid" id="A0A139W9A3"/>
<protein>
    <submittedName>
        <fullName evidence="2">Uncharacterized protein</fullName>
    </submittedName>
</protein>
<reference evidence="2 3" key="2">
    <citation type="journal article" date="2010" name="Nucleic Acids Res.">
        <title>BeetleBase in 2010: revisions to provide comprehensive genomic information for Tribolium castaneum.</title>
        <authorList>
            <person name="Kim H.S."/>
            <person name="Murphy T."/>
            <person name="Xia J."/>
            <person name="Caragea D."/>
            <person name="Park Y."/>
            <person name="Beeman R.W."/>
            <person name="Lorenzen M.D."/>
            <person name="Butcher S."/>
            <person name="Manak J.R."/>
            <person name="Brown S.J."/>
        </authorList>
    </citation>
    <scope>NUCLEOTIDE SEQUENCE [LARGE SCALE GENOMIC DNA]</scope>
    <source>
        <strain evidence="2 3">Georgia GA2</strain>
    </source>
</reference>
<evidence type="ECO:0000313" key="3">
    <source>
        <dbReference type="Proteomes" id="UP000007266"/>
    </source>
</evidence>
<proteinExistence type="predicted"/>
<evidence type="ECO:0000256" key="1">
    <source>
        <dbReference type="SAM" id="MobiDB-lite"/>
    </source>
</evidence>
<gene>
    <name evidence="2" type="primary">AUGUSTUS-3.0.2_34997</name>
    <name evidence="2" type="ORF">TcasGA2_TC034997</name>
</gene>
<organism evidence="2 3">
    <name type="scientific">Tribolium castaneum</name>
    <name type="common">Red flour beetle</name>
    <dbReference type="NCBI Taxonomy" id="7070"/>
    <lineage>
        <taxon>Eukaryota</taxon>
        <taxon>Metazoa</taxon>
        <taxon>Ecdysozoa</taxon>
        <taxon>Arthropoda</taxon>
        <taxon>Hexapoda</taxon>
        <taxon>Insecta</taxon>
        <taxon>Pterygota</taxon>
        <taxon>Neoptera</taxon>
        <taxon>Endopterygota</taxon>
        <taxon>Coleoptera</taxon>
        <taxon>Polyphaga</taxon>
        <taxon>Cucujiformia</taxon>
        <taxon>Tenebrionidae</taxon>
        <taxon>Tenebrionidae incertae sedis</taxon>
        <taxon>Tribolium</taxon>
    </lineage>
</organism>
<dbReference type="Proteomes" id="UP000007266">
    <property type="component" value="Unassembled WGS sequence"/>
</dbReference>
<sequence>KNEQCWYMKNDHQALRSVTNRAAVDDRTVSSHGHNPHRHSYNKTQPLTLIHRHYVLTVGSTLNRMSTAST</sequence>
<evidence type="ECO:0000313" key="2">
    <source>
        <dbReference type="EMBL" id="KXZ75831.1"/>
    </source>
</evidence>